<dbReference type="InterPro" id="IPR007378">
    <property type="entry name" value="Tic22-like"/>
</dbReference>
<dbReference type="Proteomes" id="UP000283530">
    <property type="component" value="Unassembled WGS sequence"/>
</dbReference>
<evidence type="ECO:0000256" key="9">
    <source>
        <dbReference type="ARBA" id="ARBA00061192"/>
    </source>
</evidence>
<comment type="similarity">
    <text evidence="9">Belongs to the Tic22 family.</text>
</comment>
<comment type="subcellular location">
    <subcellularLocation>
        <location evidence="8">Plastid</location>
        <location evidence="8">Chloroplast intermembrane space</location>
        <topology evidence="8">Peripheral membrane protein</topology>
    </subcellularLocation>
</comment>
<dbReference type="EMBL" id="QPKB01000008">
    <property type="protein sequence ID" value="RWR90065.1"/>
    <property type="molecule type" value="Genomic_DNA"/>
</dbReference>
<evidence type="ECO:0000313" key="13">
    <source>
        <dbReference type="Proteomes" id="UP000283530"/>
    </source>
</evidence>
<dbReference type="Pfam" id="PF04278">
    <property type="entry name" value="Tic22"/>
    <property type="match status" value="1"/>
</dbReference>
<evidence type="ECO:0000256" key="11">
    <source>
        <dbReference type="ARBA" id="ARBA00082221"/>
    </source>
</evidence>
<keyword evidence="3" id="KW-0934">Plastid</keyword>
<name>A0A3S3QT16_9MAGN</name>
<sequence length="257" mass="28463">MESSTKPSATPLHAFSSFFHTHLSRIGSDISARFEDAKRNLANAVTYRPVLEQRHVAAPPFASVLHDSWQPKHAFDIALGADYVAKTMAGTAVYTVSNSNNEFVLISDPGSVKSLSLLCFRQEDAEALLAQVRLRQPVLGRGARVVPITLDQVYMLKVEGIAFRFLPDPTQIRNAVELKGADRAKGFDGVPVFQEDIEREISKVSRRGSRISQHIMVGSLEDVLKKMEMNDTNSGWEDLIFIPPGKSYSQHLKEVAA</sequence>
<dbReference type="AlphaFoldDB" id="A0A3S3QT16"/>
<gene>
    <name evidence="12" type="ORF">CKAN_01914500</name>
</gene>
<reference evidence="12 13" key="1">
    <citation type="journal article" date="2019" name="Nat. Plants">
        <title>Stout camphor tree genome fills gaps in understanding of flowering plant genome evolution.</title>
        <authorList>
            <person name="Chaw S.M."/>
            <person name="Liu Y.C."/>
            <person name="Wu Y.W."/>
            <person name="Wang H.Y."/>
            <person name="Lin C.I."/>
            <person name="Wu C.S."/>
            <person name="Ke H.M."/>
            <person name="Chang L.Y."/>
            <person name="Hsu C.Y."/>
            <person name="Yang H.T."/>
            <person name="Sudianto E."/>
            <person name="Hsu M.H."/>
            <person name="Wu K.P."/>
            <person name="Wang L.N."/>
            <person name="Leebens-Mack J.H."/>
            <person name="Tsai I.J."/>
        </authorList>
    </citation>
    <scope>NUCLEOTIDE SEQUENCE [LARGE SCALE GENOMIC DNA]</scope>
    <source>
        <strain evidence="13">cv. Chaw 1501</strain>
        <tissue evidence="12">Young leaves</tissue>
    </source>
</reference>
<evidence type="ECO:0000256" key="1">
    <source>
        <dbReference type="ARBA" id="ARBA00022448"/>
    </source>
</evidence>
<proteinExistence type="inferred from homology"/>
<evidence type="ECO:0000256" key="7">
    <source>
        <dbReference type="ARBA" id="ARBA00053802"/>
    </source>
</evidence>
<keyword evidence="13" id="KW-1185">Reference proteome</keyword>
<keyword evidence="4" id="KW-0653">Protein transport</keyword>
<accession>A0A3S3QT16</accession>
<keyword evidence="6" id="KW-0472">Membrane</keyword>
<dbReference type="STRING" id="337451.A0A3S3QT16"/>
<dbReference type="Gene3D" id="3.40.1350.100">
    <property type="match status" value="1"/>
</dbReference>
<dbReference type="GO" id="GO:0031972">
    <property type="term" value="C:chloroplast intermembrane space"/>
    <property type="evidence" value="ECO:0007669"/>
    <property type="project" value="UniProtKB-SubCell"/>
</dbReference>
<evidence type="ECO:0000256" key="4">
    <source>
        <dbReference type="ARBA" id="ARBA00022927"/>
    </source>
</evidence>
<keyword evidence="5" id="KW-0809">Transit peptide</keyword>
<evidence type="ECO:0000313" key="12">
    <source>
        <dbReference type="EMBL" id="RWR90065.1"/>
    </source>
</evidence>
<evidence type="ECO:0000256" key="8">
    <source>
        <dbReference type="ARBA" id="ARBA00060366"/>
    </source>
</evidence>
<dbReference type="GO" id="GO:0015031">
    <property type="term" value="P:protein transport"/>
    <property type="evidence" value="ECO:0007669"/>
    <property type="project" value="UniProtKB-KW"/>
</dbReference>
<organism evidence="12 13">
    <name type="scientific">Cinnamomum micranthum f. kanehirae</name>
    <dbReference type="NCBI Taxonomy" id="337451"/>
    <lineage>
        <taxon>Eukaryota</taxon>
        <taxon>Viridiplantae</taxon>
        <taxon>Streptophyta</taxon>
        <taxon>Embryophyta</taxon>
        <taxon>Tracheophyta</taxon>
        <taxon>Spermatophyta</taxon>
        <taxon>Magnoliopsida</taxon>
        <taxon>Magnoliidae</taxon>
        <taxon>Laurales</taxon>
        <taxon>Lauraceae</taxon>
        <taxon>Cinnamomum</taxon>
    </lineage>
</organism>
<evidence type="ECO:0000256" key="10">
    <source>
        <dbReference type="ARBA" id="ARBA00072390"/>
    </source>
</evidence>
<evidence type="ECO:0000256" key="3">
    <source>
        <dbReference type="ARBA" id="ARBA00022640"/>
    </source>
</evidence>
<dbReference type="PANTHER" id="PTHR33926:SF4">
    <property type="entry name" value="PROTEIN TIC 22, CHLOROPLASTIC"/>
    <property type="match status" value="1"/>
</dbReference>
<dbReference type="OrthoDB" id="196308at2759"/>
<evidence type="ECO:0000256" key="5">
    <source>
        <dbReference type="ARBA" id="ARBA00022946"/>
    </source>
</evidence>
<comment type="function">
    <text evidence="7">Involved in protein precursor import into chloroplasts. Imported into the intermembrane space via the Toc translocon. May be involved in the import pathway used by proteins without a cleavable N-terminal pre-sequence.</text>
</comment>
<keyword evidence="1" id="KW-0813">Transport</keyword>
<comment type="caution">
    <text evidence="12">The sequence shown here is derived from an EMBL/GenBank/DDBJ whole genome shotgun (WGS) entry which is preliminary data.</text>
</comment>
<keyword evidence="2" id="KW-0150">Chloroplast</keyword>
<evidence type="ECO:0000256" key="6">
    <source>
        <dbReference type="ARBA" id="ARBA00023136"/>
    </source>
</evidence>
<dbReference type="FunFam" id="3.40.1350.100:FF:000001">
    <property type="entry name" value="Protein TIC 22, chloroplastic"/>
    <property type="match status" value="1"/>
</dbReference>
<protein>
    <recommendedName>
        <fullName evidence="10">Protein TIC 22, chloroplastic</fullName>
    </recommendedName>
    <alternativeName>
        <fullName evidence="11">Translocon at the inner envelope membrane of chloroplasts 22</fullName>
    </alternativeName>
</protein>
<dbReference type="PANTHER" id="PTHR33926">
    <property type="entry name" value="PROTEIN TIC 22, CHLOROPLASTIC"/>
    <property type="match status" value="1"/>
</dbReference>
<evidence type="ECO:0000256" key="2">
    <source>
        <dbReference type="ARBA" id="ARBA00022528"/>
    </source>
</evidence>